<dbReference type="EMBL" id="GBHO01018633">
    <property type="protein sequence ID" value="JAG24971.1"/>
    <property type="molecule type" value="Transcribed_RNA"/>
</dbReference>
<keyword evidence="2" id="KW-1133">Transmembrane helix</keyword>
<proteinExistence type="predicted"/>
<keyword evidence="2" id="KW-0472">Membrane</keyword>
<evidence type="ECO:0000313" key="3">
    <source>
        <dbReference type="EMBL" id="JAG24971.1"/>
    </source>
</evidence>
<dbReference type="AlphaFoldDB" id="A0A0A9XVY9"/>
<feature type="region of interest" description="Disordered" evidence="1">
    <location>
        <begin position="1"/>
        <end position="25"/>
    </location>
</feature>
<gene>
    <name evidence="4" type="primary">rpsM_7</name>
    <name evidence="3" type="synonym">rpsM_8</name>
    <name evidence="4" type="ORF">CM83_61184</name>
    <name evidence="3" type="ORF">CM83_61185</name>
</gene>
<dbReference type="GO" id="GO:0005840">
    <property type="term" value="C:ribosome"/>
    <property type="evidence" value="ECO:0007669"/>
    <property type="project" value="UniProtKB-KW"/>
</dbReference>
<protein>
    <submittedName>
        <fullName evidence="4">30S ribosomal protein S13</fullName>
    </submittedName>
</protein>
<feature type="transmembrane region" description="Helical" evidence="2">
    <location>
        <begin position="75"/>
        <end position="95"/>
    </location>
</feature>
<organism evidence="4">
    <name type="scientific">Lygus hesperus</name>
    <name type="common">Western plant bug</name>
    <dbReference type="NCBI Taxonomy" id="30085"/>
    <lineage>
        <taxon>Eukaryota</taxon>
        <taxon>Metazoa</taxon>
        <taxon>Ecdysozoa</taxon>
        <taxon>Arthropoda</taxon>
        <taxon>Hexapoda</taxon>
        <taxon>Insecta</taxon>
        <taxon>Pterygota</taxon>
        <taxon>Neoptera</taxon>
        <taxon>Paraneoptera</taxon>
        <taxon>Hemiptera</taxon>
        <taxon>Heteroptera</taxon>
        <taxon>Panheteroptera</taxon>
        <taxon>Cimicomorpha</taxon>
        <taxon>Miridae</taxon>
        <taxon>Mirini</taxon>
        <taxon>Lygus</taxon>
    </lineage>
</organism>
<sequence>MADPEDSLQFPTPEEMAEDSVTVNPIPEAKDLTDEEITRLLAGLDFDPFMDPEDLKEVLLRRKHANDIVGMRKEYLLVLTFLVLSVFAFFGYKLYKSLKERQKKREEKKKLKQKKKK</sequence>
<evidence type="ECO:0000313" key="4">
    <source>
        <dbReference type="EMBL" id="JAG24972.1"/>
    </source>
</evidence>
<dbReference type="EMBL" id="GBHO01018632">
    <property type="protein sequence ID" value="JAG24972.1"/>
    <property type="molecule type" value="Transcribed_RNA"/>
</dbReference>
<accession>A0A0A9XVY9</accession>
<reference evidence="4" key="1">
    <citation type="journal article" date="2014" name="PLoS ONE">
        <title>Transcriptome-Based Identification of ABC Transporters in the Western Tarnished Plant Bug Lygus hesperus.</title>
        <authorList>
            <person name="Hull J.J."/>
            <person name="Chaney K."/>
            <person name="Geib S.M."/>
            <person name="Fabrick J.A."/>
            <person name="Brent C.S."/>
            <person name="Walsh D."/>
            <person name="Lavine L.C."/>
        </authorList>
    </citation>
    <scope>NUCLEOTIDE SEQUENCE</scope>
</reference>
<reference evidence="4" key="2">
    <citation type="submission" date="2014-07" db="EMBL/GenBank/DDBJ databases">
        <authorList>
            <person name="Hull J."/>
        </authorList>
    </citation>
    <scope>NUCLEOTIDE SEQUENCE</scope>
</reference>
<name>A0A0A9XVY9_LYGHE</name>
<keyword evidence="4" id="KW-0689">Ribosomal protein</keyword>
<keyword evidence="2" id="KW-0812">Transmembrane</keyword>
<evidence type="ECO:0000256" key="1">
    <source>
        <dbReference type="SAM" id="MobiDB-lite"/>
    </source>
</evidence>
<evidence type="ECO:0000256" key="2">
    <source>
        <dbReference type="SAM" id="Phobius"/>
    </source>
</evidence>
<keyword evidence="4" id="KW-0687">Ribonucleoprotein</keyword>